<feature type="region of interest" description="Disordered" evidence="1">
    <location>
        <begin position="30"/>
        <end position="69"/>
    </location>
</feature>
<name>A0A2I0HJ46_PUNGR</name>
<comment type="caution">
    <text evidence="2">The sequence shown here is derived from an EMBL/GenBank/DDBJ whole genome shotgun (WGS) entry which is preliminary data.</text>
</comment>
<dbReference type="Proteomes" id="UP000233551">
    <property type="component" value="Unassembled WGS sequence"/>
</dbReference>
<feature type="compositionally biased region" description="Low complexity" evidence="1">
    <location>
        <begin position="47"/>
        <end position="69"/>
    </location>
</feature>
<gene>
    <name evidence="2" type="ORF">CRG98_047878</name>
</gene>
<dbReference type="PANTHER" id="PTHR35101">
    <property type="entry name" value="OS02G0162600 PROTEIN"/>
    <property type="match status" value="1"/>
</dbReference>
<evidence type="ECO:0000313" key="2">
    <source>
        <dbReference type="EMBL" id="PKI31725.1"/>
    </source>
</evidence>
<organism evidence="2 3">
    <name type="scientific">Punica granatum</name>
    <name type="common">Pomegranate</name>
    <dbReference type="NCBI Taxonomy" id="22663"/>
    <lineage>
        <taxon>Eukaryota</taxon>
        <taxon>Viridiplantae</taxon>
        <taxon>Streptophyta</taxon>
        <taxon>Embryophyta</taxon>
        <taxon>Tracheophyta</taxon>
        <taxon>Spermatophyta</taxon>
        <taxon>Magnoliopsida</taxon>
        <taxon>eudicotyledons</taxon>
        <taxon>Gunneridae</taxon>
        <taxon>Pentapetalae</taxon>
        <taxon>rosids</taxon>
        <taxon>malvids</taxon>
        <taxon>Myrtales</taxon>
        <taxon>Lythraceae</taxon>
        <taxon>Punica</taxon>
    </lineage>
</organism>
<sequence length="91" mass="10162">MTNARLARFVTEVAPPQFVSIMRHRTPKMLDTISEEERDDIVTAGESHSPSPRISSLSPRSITSASSSASFSANSKHFLHEVRRSLSFFKN</sequence>
<evidence type="ECO:0000313" key="3">
    <source>
        <dbReference type="Proteomes" id="UP000233551"/>
    </source>
</evidence>
<proteinExistence type="predicted"/>
<accession>A0A2I0HJ46</accession>
<dbReference type="AlphaFoldDB" id="A0A2I0HJ46"/>
<keyword evidence="3" id="KW-1185">Reference proteome</keyword>
<reference evidence="2 3" key="1">
    <citation type="submission" date="2017-11" db="EMBL/GenBank/DDBJ databases">
        <title>De-novo sequencing of pomegranate (Punica granatum L.) genome.</title>
        <authorList>
            <person name="Akparov Z."/>
            <person name="Amiraslanov A."/>
            <person name="Hajiyeva S."/>
            <person name="Abbasov M."/>
            <person name="Kaur K."/>
            <person name="Hamwieh A."/>
            <person name="Solovyev V."/>
            <person name="Salamov A."/>
            <person name="Braich B."/>
            <person name="Kosarev P."/>
            <person name="Mahmoud A."/>
            <person name="Hajiyev E."/>
            <person name="Babayeva S."/>
            <person name="Izzatullayeva V."/>
            <person name="Mammadov A."/>
            <person name="Mammadov A."/>
            <person name="Sharifova S."/>
            <person name="Ojaghi J."/>
            <person name="Eynullazada K."/>
            <person name="Bayramov B."/>
            <person name="Abdulazimova A."/>
            <person name="Shahmuradov I."/>
        </authorList>
    </citation>
    <scope>NUCLEOTIDE SEQUENCE [LARGE SCALE GENOMIC DNA]</scope>
    <source>
        <strain evidence="3">cv. AG2017</strain>
        <tissue evidence="2">Leaf</tissue>
    </source>
</reference>
<evidence type="ECO:0000256" key="1">
    <source>
        <dbReference type="SAM" id="MobiDB-lite"/>
    </source>
</evidence>
<dbReference type="EMBL" id="PGOL01008455">
    <property type="protein sequence ID" value="PKI31725.1"/>
    <property type="molecule type" value="Genomic_DNA"/>
</dbReference>
<protein>
    <submittedName>
        <fullName evidence="2">Uncharacterized protein</fullName>
    </submittedName>
</protein>
<dbReference type="PANTHER" id="PTHR35101:SF12">
    <property type="entry name" value="OS02G0162600 PROTEIN"/>
    <property type="match status" value="1"/>
</dbReference>